<sequence length="218" mass="25327">MNARSQIFELSVEGRQIEETIASIFHTLLFHRTLGKFHYKQEGSYSVGTVGMEDVDCDFIDLTYMRVASDELDKELKREIASFQALLRASDGPRSGQITLEFYQKKRTRWPFSTESIPWEVWTVRLNVMSLANELERQVFREQVGEAIAEKIMYICESMNKHEYTPKMPNQSELESVFDVRLPDVQPYLFKITYQTTALPNPALASTMKKFLKDTLAF</sequence>
<comment type="similarity">
    <text evidence="1">Belongs to the ATG101 family.</text>
</comment>
<keyword evidence="4" id="KW-1185">Reference proteome</keyword>
<accession>A0ABM1F3J8</accession>
<dbReference type="PANTHER" id="PTHR13292">
    <property type="entry name" value="AUTOPHAGY-RELATED PROTEIN 101"/>
    <property type="match status" value="1"/>
</dbReference>
<dbReference type="PANTHER" id="PTHR13292:SF0">
    <property type="entry name" value="AUTOPHAGY-RELATED PROTEIN 101"/>
    <property type="match status" value="1"/>
</dbReference>
<dbReference type="InterPro" id="IPR012445">
    <property type="entry name" value="ATG101"/>
</dbReference>
<dbReference type="Pfam" id="PF07855">
    <property type="entry name" value="ATG101"/>
    <property type="match status" value="1"/>
</dbReference>
<dbReference type="Proteomes" id="UP000695022">
    <property type="component" value="Unplaced"/>
</dbReference>
<dbReference type="GeneID" id="106818863"/>
<dbReference type="RefSeq" id="XP_014679019.1">
    <property type="nucleotide sequence ID" value="XM_014823533.1"/>
</dbReference>
<evidence type="ECO:0000256" key="3">
    <source>
        <dbReference type="ARBA" id="ARBA00023006"/>
    </source>
</evidence>
<proteinExistence type="inferred from homology"/>
<evidence type="ECO:0000313" key="5">
    <source>
        <dbReference type="RefSeq" id="XP_014679019.1"/>
    </source>
</evidence>
<name>A0ABM1F3J8_PRICU</name>
<evidence type="ECO:0000256" key="1">
    <source>
        <dbReference type="ARBA" id="ARBA00007130"/>
    </source>
</evidence>
<evidence type="ECO:0000256" key="2">
    <source>
        <dbReference type="ARBA" id="ARBA00018874"/>
    </source>
</evidence>
<protein>
    <recommendedName>
        <fullName evidence="2">Autophagy-related protein 101</fullName>
    </recommendedName>
</protein>
<keyword evidence="3" id="KW-0072">Autophagy</keyword>
<evidence type="ECO:0000313" key="4">
    <source>
        <dbReference type="Proteomes" id="UP000695022"/>
    </source>
</evidence>
<reference evidence="5" key="1">
    <citation type="submission" date="2025-08" db="UniProtKB">
        <authorList>
            <consortium name="RefSeq"/>
        </authorList>
    </citation>
    <scope>IDENTIFICATION</scope>
</reference>
<organism evidence="4 5">
    <name type="scientific">Priapulus caudatus</name>
    <name type="common">Priapulid worm</name>
    <dbReference type="NCBI Taxonomy" id="37621"/>
    <lineage>
        <taxon>Eukaryota</taxon>
        <taxon>Metazoa</taxon>
        <taxon>Ecdysozoa</taxon>
        <taxon>Scalidophora</taxon>
        <taxon>Priapulida</taxon>
        <taxon>Priapulimorpha</taxon>
        <taxon>Priapulimorphida</taxon>
        <taxon>Priapulidae</taxon>
        <taxon>Priapulus</taxon>
    </lineage>
</organism>
<gene>
    <name evidence="5" type="primary">LOC106818863</name>
</gene>